<evidence type="ECO:0000256" key="3">
    <source>
        <dbReference type="ARBA" id="ARBA00023274"/>
    </source>
</evidence>
<dbReference type="InterPro" id="IPR036227">
    <property type="entry name" value="Ribosomal_uL15/eL18_sf"/>
</dbReference>
<dbReference type="PANTHER" id="PTHR10934">
    <property type="entry name" value="60S RIBOSOMAL PROTEIN L18"/>
    <property type="match status" value="1"/>
</dbReference>
<evidence type="ECO:0000313" key="6">
    <source>
        <dbReference type="Proteomes" id="UP000317494"/>
    </source>
</evidence>
<dbReference type="Pfam" id="PF17135">
    <property type="entry name" value="Ribosomal_L18"/>
    <property type="match status" value="1"/>
</dbReference>
<evidence type="ECO:0000256" key="1">
    <source>
        <dbReference type="ARBA" id="ARBA00006815"/>
    </source>
</evidence>
<dbReference type="GO" id="GO:0003723">
    <property type="term" value="F:RNA binding"/>
    <property type="evidence" value="ECO:0007669"/>
    <property type="project" value="TreeGrafter"/>
</dbReference>
<dbReference type="PANTHER" id="PTHR10934:SF2">
    <property type="entry name" value="LARGE RIBOSOMAL SUBUNIT PROTEIN EL18"/>
    <property type="match status" value="1"/>
</dbReference>
<dbReference type="Gene3D" id="3.100.10.10">
    <property type="match status" value="1"/>
</dbReference>
<dbReference type="Proteomes" id="UP000317494">
    <property type="component" value="Unassembled WGS sequence"/>
</dbReference>
<evidence type="ECO:0000259" key="4">
    <source>
        <dbReference type="Pfam" id="PF17135"/>
    </source>
</evidence>
<comment type="similarity">
    <text evidence="1">Belongs to the eukaryotic ribosomal protein eL18 family.</text>
</comment>
<dbReference type="InterPro" id="IPR021131">
    <property type="entry name" value="Ribosomal_uL15/eL18"/>
</dbReference>
<comment type="caution">
    <text evidence="5">The sequence shown here is derived from an EMBL/GenBank/DDBJ whole genome shotgun (WGS) entry which is preliminary data.</text>
</comment>
<dbReference type="AlphaFoldDB" id="A0A507CVJ4"/>
<reference evidence="5 6" key="1">
    <citation type="journal article" date="2019" name="Sci. Rep.">
        <title>Comparative genomics of chytrid fungi reveal insights into the obligate biotrophic and pathogenic lifestyle of Synchytrium endobioticum.</title>
        <authorList>
            <person name="van de Vossenberg B.T.L.H."/>
            <person name="Warris S."/>
            <person name="Nguyen H.D.T."/>
            <person name="van Gent-Pelzer M.P.E."/>
            <person name="Joly D.L."/>
            <person name="van de Geest H.C."/>
            <person name="Bonants P.J.M."/>
            <person name="Smith D.S."/>
            <person name="Levesque C.A."/>
            <person name="van der Lee T.A.J."/>
        </authorList>
    </citation>
    <scope>NUCLEOTIDE SEQUENCE [LARGE SCALE GENOMIC DNA]</scope>
    <source>
        <strain evidence="5 6">MB42</strain>
    </source>
</reference>
<dbReference type="SUPFAM" id="SSF52080">
    <property type="entry name" value="Ribosomal proteins L15p and L18e"/>
    <property type="match status" value="1"/>
</dbReference>
<dbReference type="InterPro" id="IPR021132">
    <property type="entry name" value="Ribosomal_eL18/eL18-A/B/_CS"/>
</dbReference>
<dbReference type="GO" id="GO:0022625">
    <property type="term" value="C:cytosolic large ribosomal subunit"/>
    <property type="evidence" value="ECO:0007669"/>
    <property type="project" value="TreeGrafter"/>
</dbReference>
<dbReference type="PROSITE" id="PS01106">
    <property type="entry name" value="RIBOSOMAL_L18E"/>
    <property type="match status" value="1"/>
</dbReference>
<keyword evidence="3" id="KW-0687">Ribonucleoprotein</keyword>
<dbReference type="STRING" id="286115.A0A507CVJ4"/>
<dbReference type="VEuPathDB" id="FungiDB:SeMB42_g04942"/>
<protein>
    <recommendedName>
        <fullName evidence="4">Large ribosomal subunit protein uL15/eL18 domain-containing protein</fullName>
    </recommendedName>
</protein>
<evidence type="ECO:0000256" key="2">
    <source>
        <dbReference type="ARBA" id="ARBA00022980"/>
    </source>
</evidence>
<proteinExistence type="inferred from homology"/>
<dbReference type="GO" id="GO:0006412">
    <property type="term" value="P:translation"/>
    <property type="evidence" value="ECO:0007669"/>
    <property type="project" value="InterPro"/>
</dbReference>
<organism evidence="5 6">
    <name type="scientific">Synchytrium endobioticum</name>
    <dbReference type="NCBI Taxonomy" id="286115"/>
    <lineage>
        <taxon>Eukaryota</taxon>
        <taxon>Fungi</taxon>
        <taxon>Fungi incertae sedis</taxon>
        <taxon>Chytridiomycota</taxon>
        <taxon>Chytridiomycota incertae sedis</taxon>
        <taxon>Chytridiomycetes</taxon>
        <taxon>Synchytriales</taxon>
        <taxon>Synchytriaceae</taxon>
        <taxon>Synchytrium</taxon>
    </lineage>
</organism>
<dbReference type="EMBL" id="QEAN01000216">
    <property type="protein sequence ID" value="TPX42920.1"/>
    <property type="molecule type" value="Genomic_DNA"/>
</dbReference>
<keyword evidence="6" id="KW-1185">Reference proteome</keyword>
<sequence length="282" mass="31866">MGIDIKKHHIRKSHRTEPRSKDVYLRLLVKLYRFLARRTPSKFNKVILKRLFMSRANRPPLSLSRLAEFAEGKTDKICVLVGTVTDDERLLTVPKLTLCALRVTTSARARILKAGGEILTFDQLALRSPLGKGTLLLRGPKSSREAVKHFGAAGRPGSTVKPYRMLRGSSCSSVVQSKTPPYSIYQCYSHLSHVSRISGKTISIPISDTRTLNFRLVNQATYRPPNDAIQDHDVALIELLARKAVRTSHKDRRLHLERMALQGCSVLKKPENIILSILKREW</sequence>
<dbReference type="InterPro" id="IPR000039">
    <property type="entry name" value="Ribosomal_eL18"/>
</dbReference>
<accession>A0A507CVJ4</accession>
<feature type="domain" description="Large ribosomal subunit protein uL15/eL18" evidence="4">
    <location>
        <begin position="2"/>
        <end position="170"/>
    </location>
</feature>
<gene>
    <name evidence="5" type="ORF">SeMB42_g04942</name>
</gene>
<name>A0A507CVJ4_9FUNG</name>
<dbReference type="GO" id="GO:0003735">
    <property type="term" value="F:structural constituent of ribosome"/>
    <property type="evidence" value="ECO:0007669"/>
    <property type="project" value="InterPro"/>
</dbReference>
<keyword evidence="2" id="KW-0689">Ribosomal protein</keyword>
<dbReference type="FunFam" id="3.100.10.10:FF:000001">
    <property type="entry name" value="60S ribosomal protein L18"/>
    <property type="match status" value="1"/>
</dbReference>
<evidence type="ECO:0000313" key="5">
    <source>
        <dbReference type="EMBL" id="TPX42920.1"/>
    </source>
</evidence>